<dbReference type="EMBL" id="MHJU01000001">
    <property type="protein sequence ID" value="OGY74262.1"/>
    <property type="molecule type" value="Genomic_DNA"/>
</dbReference>
<feature type="transmembrane region" description="Helical" evidence="1">
    <location>
        <begin position="88"/>
        <end position="114"/>
    </location>
</feature>
<feature type="transmembrane region" description="Helical" evidence="1">
    <location>
        <begin position="21"/>
        <end position="40"/>
    </location>
</feature>
<evidence type="ECO:0000256" key="1">
    <source>
        <dbReference type="SAM" id="Phobius"/>
    </source>
</evidence>
<gene>
    <name evidence="2" type="ORF">A3H61_01400</name>
</gene>
<keyword evidence="1" id="KW-0472">Membrane</keyword>
<keyword evidence="1" id="KW-0812">Transmembrane</keyword>
<accession>A0A1G2ABQ4</accession>
<feature type="transmembrane region" description="Helical" evidence="1">
    <location>
        <begin position="243"/>
        <end position="265"/>
    </location>
</feature>
<evidence type="ECO:0000313" key="2">
    <source>
        <dbReference type="EMBL" id="OGY74262.1"/>
    </source>
</evidence>
<name>A0A1G2ABQ4_9BACT</name>
<feature type="transmembrane region" description="Helical" evidence="1">
    <location>
        <begin position="277"/>
        <end position="296"/>
    </location>
</feature>
<keyword evidence="1" id="KW-1133">Transmembrane helix</keyword>
<evidence type="ECO:0008006" key="4">
    <source>
        <dbReference type="Google" id="ProtNLM"/>
    </source>
</evidence>
<dbReference type="AlphaFoldDB" id="A0A1G2ABQ4"/>
<reference evidence="2 3" key="1">
    <citation type="journal article" date="2016" name="Nat. Commun.">
        <title>Thousands of microbial genomes shed light on interconnected biogeochemical processes in an aquifer system.</title>
        <authorList>
            <person name="Anantharaman K."/>
            <person name="Brown C.T."/>
            <person name="Hug L.A."/>
            <person name="Sharon I."/>
            <person name="Castelle C.J."/>
            <person name="Probst A.J."/>
            <person name="Thomas B.C."/>
            <person name="Singh A."/>
            <person name="Wilkins M.J."/>
            <person name="Karaoz U."/>
            <person name="Brodie E.L."/>
            <person name="Williams K.H."/>
            <person name="Hubbard S.S."/>
            <person name="Banfield J.F."/>
        </authorList>
    </citation>
    <scope>NUCLEOTIDE SEQUENCE [LARGE SCALE GENOMIC DNA]</scope>
</reference>
<comment type="caution">
    <text evidence="2">The sequence shown here is derived from an EMBL/GenBank/DDBJ whole genome shotgun (WGS) entry which is preliminary data.</text>
</comment>
<dbReference type="Proteomes" id="UP000178315">
    <property type="component" value="Unassembled WGS sequence"/>
</dbReference>
<organism evidence="2 3">
    <name type="scientific">Candidatus Jacksonbacteria bacterium RIFCSPLOWO2_02_FULL_44_20</name>
    <dbReference type="NCBI Taxonomy" id="1798460"/>
    <lineage>
        <taxon>Bacteria</taxon>
        <taxon>Candidatus Jacksoniibacteriota</taxon>
    </lineage>
</organism>
<sequence length="328" mass="36508">MPTYRFVLKKSLALTIKNKKLLYLGFFLALIGNGGEYDILIKNFFFVERGQSIGLSGIPDFFTTSIITERFFNAVKNLLSFRFPITSFFLILVFMALIYITTTAQGAIIGSVYNAVKKNHTINIKKAWIQTRGKFFELLAANLVFKGGGLILAFIISTPIFMLLSSLTSLSISRAALITGALVFTPLAVIVSLLAKYTLIFIVTKNKTPLDAFYHSIALFKVNWLITLENTLLLFVLNFALGLVTWILAVIVSFPIITALALTAYPLIYPAGHFATIIAWTSLALITILGSALSVFQYTSWTVLFTRITAKRKLESKLVRMMARLIPS</sequence>
<feature type="transmembrane region" description="Helical" evidence="1">
    <location>
        <begin position="212"/>
        <end position="237"/>
    </location>
</feature>
<proteinExistence type="predicted"/>
<evidence type="ECO:0000313" key="3">
    <source>
        <dbReference type="Proteomes" id="UP000178315"/>
    </source>
</evidence>
<protein>
    <recommendedName>
        <fullName evidence="4">Glycerophosphoryl diester phosphodiesterase membrane domain-containing protein</fullName>
    </recommendedName>
</protein>
<feature type="transmembrane region" description="Helical" evidence="1">
    <location>
        <begin position="176"/>
        <end position="200"/>
    </location>
</feature>